<organism evidence="2 3">
    <name type="scientific">Archangium lansingense</name>
    <dbReference type="NCBI Taxonomy" id="2995310"/>
    <lineage>
        <taxon>Bacteria</taxon>
        <taxon>Pseudomonadati</taxon>
        <taxon>Myxococcota</taxon>
        <taxon>Myxococcia</taxon>
        <taxon>Myxococcales</taxon>
        <taxon>Cystobacterineae</taxon>
        <taxon>Archangiaceae</taxon>
        <taxon>Archangium</taxon>
    </lineage>
</organism>
<accession>A0ABT4ABA6</accession>
<protein>
    <submittedName>
        <fullName evidence="2">Uncharacterized protein</fullName>
    </submittedName>
</protein>
<keyword evidence="3" id="KW-1185">Reference proteome</keyword>
<dbReference type="Proteomes" id="UP001207654">
    <property type="component" value="Unassembled WGS sequence"/>
</dbReference>
<dbReference type="RefSeq" id="WP_267537700.1">
    <property type="nucleotide sequence ID" value="NZ_JAPNKA010000001.1"/>
</dbReference>
<feature type="compositionally biased region" description="Low complexity" evidence="1">
    <location>
        <begin position="26"/>
        <end position="41"/>
    </location>
</feature>
<gene>
    <name evidence="2" type="ORF">OV287_31225</name>
</gene>
<dbReference type="EMBL" id="JAPNKA010000001">
    <property type="protein sequence ID" value="MCY1078942.1"/>
    <property type="molecule type" value="Genomic_DNA"/>
</dbReference>
<feature type="compositionally biased region" description="Polar residues" evidence="1">
    <location>
        <begin position="1"/>
        <end position="17"/>
    </location>
</feature>
<sequence length="248" mass="27526">MTTPVSGNRAGETTPSLDNLAGTQGAAPTPRATSTTRTATAQEANTVTRAPAAPPGADAPREFPTGTMDYYRKRHFDFVARNPGMPPPPYYLQYGEKYIQRFKALGPDQLSPEGLAWRDRALKELQNAIETLRKKEPGDFATLERDPDALAEFAYATHSTAYMKAGLLELPVQDLKTILLTPDLQDLLSVEGMKQIIKVGWEVRPKEMEAIVTATTSEVLRRDIQPKVEQLDRELKARVVQGWMHSGY</sequence>
<proteinExistence type="predicted"/>
<reference evidence="2 3" key="1">
    <citation type="submission" date="2022-11" db="EMBL/GenBank/DDBJ databases">
        <title>Minimal conservation of predation-associated metabolite biosynthetic gene clusters underscores biosynthetic potential of Myxococcota including descriptions for ten novel species: Archangium lansinium sp. nov., Myxococcus landrumus sp. nov., Nannocystis bai.</title>
        <authorList>
            <person name="Ahearne A."/>
            <person name="Stevens C."/>
            <person name="Phillips K."/>
        </authorList>
    </citation>
    <scope>NUCLEOTIDE SEQUENCE [LARGE SCALE GENOMIC DNA]</scope>
    <source>
        <strain evidence="2 3">MIWBW</strain>
    </source>
</reference>
<comment type="caution">
    <text evidence="2">The sequence shown here is derived from an EMBL/GenBank/DDBJ whole genome shotgun (WGS) entry which is preliminary data.</text>
</comment>
<evidence type="ECO:0000313" key="3">
    <source>
        <dbReference type="Proteomes" id="UP001207654"/>
    </source>
</evidence>
<name>A0ABT4ABA6_9BACT</name>
<evidence type="ECO:0000313" key="2">
    <source>
        <dbReference type="EMBL" id="MCY1078942.1"/>
    </source>
</evidence>
<evidence type="ECO:0000256" key="1">
    <source>
        <dbReference type="SAM" id="MobiDB-lite"/>
    </source>
</evidence>
<feature type="region of interest" description="Disordered" evidence="1">
    <location>
        <begin position="1"/>
        <end position="66"/>
    </location>
</feature>